<dbReference type="EMBL" id="JAXIVU010000001">
    <property type="protein sequence ID" value="MDY7218189.1"/>
    <property type="molecule type" value="Genomic_DNA"/>
</dbReference>
<name>A0ABU5GMY4_9GAMM</name>
<protein>
    <submittedName>
        <fullName evidence="1">DUF1289 domain-containing protein</fullName>
    </submittedName>
</protein>
<reference evidence="1 2" key="1">
    <citation type="submission" date="2023-12" db="EMBL/GenBank/DDBJ databases">
        <title>Denitrificimonas halotolerans sp. nov.,a novel species isolated from landfill leachate.</title>
        <authorList>
            <person name="Wang S."/>
        </authorList>
    </citation>
    <scope>NUCLEOTIDE SEQUENCE [LARGE SCALE GENOMIC DNA]</scope>
    <source>
        <strain evidence="1 2">JX-1</strain>
    </source>
</reference>
<dbReference type="Proteomes" id="UP001294570">
    <property type="component" value="Unassembled WGS sequence"/>
</dbReference>
<proteinExistence type="predicted"/>
<dbReference type="Pfam" id="PF06945">
    <property type="entry name" value="DUF1289"/>
    <property type="match status" value="1"/>
</dbReference>
<organism evidence="1 2">
    <name type="scientific">Denitrificimonas halotolerans</name>
    <dbReference type="NCBI Taxonomy" id="3098930"/>
    <lineage>
        <taxon>Bacteria</taxon>
        <taxon>Pseudomonadati</taxon>
        <taxon>Pseudomonadota</taxon>
        <taxon>Gammaproteobacteria</taxon>
        <taxon>Pseudomonadales</taxon>
        <taxon>Pseudomonadaceae</taxon>
        <taxon>Denitrificimonas</taxon>
    </lineage>
</organism>
<dbReference type="RefSeq" id="WP_321552286.1">
    <property type="nucleotide sequence ID" value="NZ_JAXIVU010000001.1"/>
</dbReference>
<sequence>MTIVSKPPAPREKPVRSPCVSLCALDINDVCMGCQRTGEEISAWGKMTNDERREVLAKINERARKQGLLSK</sequence>
<dbReference type="PANTHER" id="PTHR35175:SF2">
    <property type="entry name" value="DUF1289 DOMAIN-CONTAINING PROTEIN"/>
    <property type="match status" value="1"/>
</dbReference>
<gene>
    <name evidence="1" type="ORF">TOI97_01150</name>
</gene>
<evidence type="ECO:0000313" key="2">
    <source>
        <dbReference type="Proteomes" id="UP001294570"/>
    </source>
</evidence>
<keyword evidence="2" id="KW-1185">Reference proteome</keyword>
<comment type="caution">
    <text evidence="1">The sequence shown here is derived from an EMBL/GenBank/DDBJ whole genome shotgun (WGS) entry which is preliminary data.</text>
</comment>
<evidence type="ECO:0000313" key="1">
    <source>
        <dbReference type="EMBL" id="MDY7218189.1"/>
    </source>
</evidence>
<dbReference type="InterPro" id="IPR010710">
    <property type="entry name" value="DUF1289"/>
</dbReference>
<accession>A0ABU5GMY4</accession>
<dbReference type="PANTHER" id="PTHR35175">
    <property type="entry name" value="DUF1289 DOMAIN-CONTAINING PROTEIN"/>
    <property type="match status" value="1"/>
</dbReference>